<dbReference type="AlphaFoldDB" id="A0A0P6VKN1"/>
<organism evidence="2 3">
    <name type="scientific">Prosthecodimorpha hirschii</name>
    <dbReference type="NCBI Taxonomy" id="665126"/>
    <lineage>
        <taxon>Bacteria</taxon>
        <taxon>Pseudomonadati</taxon>
        <taxon>Pseudomonadota</taxon>
        <taxon>Alphaproteobacteria</taxon>
        <taxon>Hyphomicrobiales</taxon>
        <taxon>Ancalomicrobiaceae</taxon>
        <taxon>Prosthecodimorpha</taxon>
    </lineage>
</organism>
<reference evidence="2 3" key="2">
    <citation type="submission" date="2015-10" db="EMBL/GenBank/DDBJ databases">
        <title>Draft Genome Sequence of Prosthecomicrobium hirschii ATCC 27832.</title>
        <authorList>
            <person name="Daniel J."/>
            <person name="Givan S.A."/>
            <person name="Brun Y.V."/>
            <person name="Brown P.J."/>
        </authorList>
    </citation>
    <scope>NUCLEOTIDE SEQUENCE [LARGE SCALE GENOMIC DNA]</scope>
    <source>
        <strain evidence="2 3">16</strain>
    </source>
</reference>
<evidence type="ECO:0000256" key="1">
    <source>
        <dbReference type="SAM" id="MobiDB-lite"/>
    </source>
</evidence>
<dbReference type="EMBL" id="LJYW01000001">
    <property type="protein sequence ID" value="KPL51695.1"/>
    <property type="molecule type" value="Genomic_DNA"/>
</dbReference>
<feature type="region of interest" description="Disordered" evidence="1">
    <location>
        <begin position="301"/>
        <end position="323"/>
    </location>
</feature>
<proteinExistence type="predicted"/>
<evidence type="ECO:0008006" key="4">
    <source>
        <dbReference type="Google" id="ProtNLM"/>
    </source>
</evidence>
<accession>A0A0P6VKN1</accession>
<sequence>MRGLRTAAAIAIACALGGCQAGIFREWSMDGGSSLSLDASQRLVFVTERGGRGRDQRIVCAEPSPDSITSMSATLAASAGQSNTVTRQVVDAEGKPAFDAAGKPIMETRSNDAQAALAAGFAQNAAFIGMRTQTIQLLRDGLFRACEAYMNGAIDEVQYSMLLVNMPRIMAALVATDGLTGRPAAPPVILAAPSVKTSVTPGANGPGGSADVAPSTVTQVTSEVLKLPAPDNQAAVADAVRDITLSITRQPTMHGLCVSLMAAAPDPKAAYDYRQYDANFREVVQMCRQIFKGLPQLYAKGETPVGGSKGPDARPAAMSIMPQ</sequence>
<evidence type="ECO:0000313" key="3">
    <source>
        <dbReference type="Proteomes" id="UP000048984"/>
    </source>
</evidence>
<dbReference type="PROSITE" id="PS51257">
    <property type="entry name" value="PROKAR_LIPOPROTEIN"/>
    <property type="match status" value="1"/>
</dbReference>
<gene>
    <name evidence="2" type="ORF">ABB55_05180</name>
</gene>
<reference evidence="2 3" key="1">
    <citation type="submission" date="2015-09" db="EMBL/GenBank/DDBJ databases">
        <authorList>
            <person name="Jackson K.R."/>
            <person name="Lunt B.L."/>
            <person name="Fisher J.N.B."/>
            <person name="Gardner A.V."/>
            <person name="Bailey M.E."/>
            <person name="Deus L.M."/>
            <person name="Earl A.S."/>
            <person name="Gibby P.D."/>
            <person name="Hartmann K.A."/>
            <person name="Liu J.E."/>
            <person name="Manci A.M."/>
            <person name="Nielsen D.A."/>
            <person name="Solomon M.B."/>
            <person name="Breakwell D.P."/>
            <person name="Burnett S.H."/>
            <person name="Grose J.H."/>
        </authorList>
    </citation>
    <scope>NUCLEOTIDE SEQUENCE [LARGE SCALE GENOMIC DNA]</scope>
    <source>
        <strain evidence="2 3">16</strain>
    </source>
</reference>
<dbReference type="STRING" id="665126.ABB55_05180"/>
<dbReference type="RefSeq" id="WP_054357858.1">
    <property type="nucleotide sequence ID" value="NZ_LJYW01000001.1"/>
</dbReference>
<evidence type="ECO:0000313" key="2">
    <source>
        <dbReference type="EMBL" id="KPL51695.1"/>
    </source>
</evidence>
<comment type="caution">
    <text evidence="2">The sequence shown here is derived from an EMBL/GenBank/DDBJ whole genome shotgun (WGS) entry which is preliminary data.</text>
</comment>
<dbReference type="Proteomes" id="UP000048984">
    <property type="component" value="Unassembled WGS sequence"/>
</dbReference>
<name>A0A0P6VKN1_9HYPH</name>
<protein>
    <recommendedName>
        <fullName evidence="4">Lipoprotein</fullName>
    </recommendedName>
</protein>
<keyword evidence="3" id="KW-1185">Reference proteome</keyword>